<dbReference type="Pfam" id="PF01535">
    <property type="entry name" value="PPR"/>
    <property type="match status" value="1"/>
</dbReference>
<organism evidence="4 5">
    <name type="scientific">Rosa chinensis</name>
    <name type="common">China rose</name>
    <dbReference type="NCBI Taxonomy" id="74649"/>
    <lineage>
        <taxon>Eukaryota</taxon>
        <taxon>Viridiplantae</taxon>
        <taxon>Streptophyta</taxon>
        <taxon>Embryophyta</taxon>
        <taxon>Tracheophyta</taxon>
        <taxon>Spermatophyta</taxon>
        <taxon>Magnoliopsida</taxon>
        <taxon>eudicotyledons</taxon>
        <taxon>Gunneridae</taxon>
        <taxon>Pentapetalae</taxon>
        <taxon>rosids</taxon>
        <taxon>fabids</taxon>
        <taxon>Rosales</taxon>
        <taxon>Rosaceae</taxon>
        <taxon>Rosoideae</taxon>
        <taxon>Rosoideae incertae sedis</taxon>
        <taxon>Rosa</taxon>
    </lineage>
</organism>
<dbReference type="PANTHER" id="PTHR47447:SF21">
    <property type="entry name" value="PENTACOTRIPEPTIDE-REPEAT REGION OF PRORP DOMAIN-CONTAINING PROTEIN"/>
    <property type="match status" value="1"/>
</dbReference>
<keyword evidence="5" id="KW-1185">Reference proteome</keyword>
<dbReference type="Proteomes" id="UP000238479">
    <property type="component" value="Chromosome 6"/>
</dbReference>
<dbReference type="PROSITE" id="PS51375">
    <property type="entry name" value="PPR"/>
    <property type="match status" value="4"/>
</dbReference>
<evidence type="ECO:0000256" key="1">
    <source>
        <dbReference type="ARBA" id="ARBA00007626"/>
    </source>
</evidence>
<evidence type="ECO:0000313" key="5">
    <source>
        <dbReference type="Proteomes" id="UP000238479"/>
    </source>
</evidence>
<dbReference type="AlphaFoldDB" id="A0A2P6PR54"/>
<name>A0A2P6PR54_ROSCH</name>
<dbReference type="NCBIfam" id="TIGR00756">
    <property type="entry name" value="PPR"/>
    <property type="match status" value="6"/>
</dbReference>
<protein>
    <submittedName>
        <fullName evidence="4">Putative pentatricopeptide</fullName>
    </submittedName>
</protein>
<feature type="repeat" description="PPR" evidence="3">
    <location>
        <begin position="274"/>
        <end position="308"/>
    </location>
</feature>
<feature type="repeat" description="PPR" evidence="3">
    <location>
        <begin position="344"/>
        <end position="378"/>
    </location>
</feature>
<dbReference type="Gene3D" id="1.25.40.10">
    <property type="entry name" value="Tetratricopeptide repeat domain"/>
    <property type="match status" value="3"/>
</dbReference>
<keyword evidence="2" id="KW-0677">Repeat</keyword>
<evidence type="ECO:0000256" key="3">
    <source>
        <dbReference type="PROSITE-ProRule" id="PRU00708"/>
    </source>
</evidence>
<evidence type="ECO:0000256" key="2">
    <source>
        <dbReference type="ARBA" id="ARBA00022737"/>
    </source>
</evidence>
<feature type="repeat" description="PPR" evidence="3">
    <location>
        <begin position="309"/>
        <end position="343"/>
    </location>
</feature>
<feature type="repeat" description="PPR" evidence="3">
    <location>
        <begin position="379"/>
        <end position="413"/>
    </location>
</feature>
<dbReference type="Pfam" id="PF13041">
    <property type="entry name" value="PPR_2"/>
    <property type="match status" value="2"/>
</dbReference>
<gene>
    <name evidence="4" type="ORF">RchiOBHm_Chr6g0271861</name>
</gene>
<proteinExistence type="inferred from homology"/>
<accession>A0A2P6PR54</accession>
<dbReference type="Gramene" id="PRQ24386">
    <property type="protein sequence ID" value="PRQ24386"/>
    <property type="gene ID" value="RchiOBHm_Chr6g0271861"/>
</dbReference>
<dbReference type="PANTHER" id="PTHR47447">
    <property type="entry name" value="OS03G0856100 PROTEIN"/>
    <property type="match status" value="1"/>
</dbReference>
<sequence>MAFHGASRRVLSSLPSLSSRARYYPMLHLHSPISSSLFSTLNAQSQHEYVKFNPNQSSSHDEPSVLHQLSVLLPIPHQILPPKQFDPTDSNKKVESVRAVDGFLMPDEKLRGVFLQKLKGIAVIEHALDNVGVDLSVDVVAQVVNRGCLGGEAMLVFFNWAIKKPNVAKHVHTYHIILKALGRRKFFNYMMQVLNDMRSQDIRLDLETVSIVMDSFVRAGHVSKAIQMFRNSAEFGLDCDTECLNVLLQCLCQRSHVVAANSFLNSVKGKVRFNGTTYNIVIGGWSKYGRVGEMERTLEAMVADGFSPDSATFSYILEGLGRADRIDDAVEIFESMKGKGCVPDTITYNAMISNFISVANIDECVNYFKSMSSNACDPNVDTYTKLIAGFLKARKVADALEMFDEMLSRGFVPTTGL</sequence>
<comment type="similarity">
    <text evidence="1">Belongs to the PPR family. P subfamily.</text>
</comment>
<dbReference type="EMBL" id="PDCK01000044">
    <property type="protein sequence ID" value="PRQ24386.1"/>
    <property type="molecule type" value="Genomic_DNA"/>
</dbReference>
<evidence type="ECO:0000313" key="4">
    <source>
        <dbReference type="EMBL" id="PRQ24386.1"/>
    </source>
</evidence>
<dbReference type="InterPro" id="IPR011990">
    <property type="entry name" value="TPR-like_helical_dom_sf"/>
</dbReference>
<comment type="caution">
    <text evidence="4">The sequence shown here is derived from an EMBL/GenBank/DDBJ whole genome shotgun (WGS) entry which is preliminary data.</text>
</comment>
<reference evidence="4 5" key="1">
    <citation type="journal article" date="2018" name="Nat. Genet.">
        <title>The Rosa genome provides new insights in the design of modern roses.</title>
        <authorList>
            <person name="Bendahmane M."/>
        </authorList>
    </citation>
    <scope>NUCLEOTIDE SEQUENCE [LARGE SCALE GENOMIC DNA]</scope>
    <source>
        <strain evidence="5">cv. Old Blush</strain>
    </source>
</reference>
<dbReference type="InterPro" id="IPR002885">
    <property type="entry name" value="PPR_rpt"/>
</dbReference>